<evidence type="ECO:0000313" key="1">
    <source>
        <dbReference type="EMBL" id="KAA6412504.1"/>
    </source>
</evidence>
<dbReference type="EMBL" id="VXIT01000005">
    <property type="protein sequence ID" value="KAA6412504.1"/>
    <property type="molecule type" value="Genomic_DNA"/>
</dbReference>
<dbReference type="Proteomes" id="UP000324767">
    <property type="component" value="Unassembled WGS sequence"/>
</dbReference>
<name>A0A5M8PSU5_9LECA</name>
<dbReference type="OrthoDB" id="4525641at2759"/>
<protein>
    <submittedName>
        <fullName evidence="1">Uncharacterized protein</fullName>
    </submittedName>
</protein>
<accession>A0A5M8PSU5</accession>
<reference evidence="1 2" key="1">
    <citation type="submission" date="2019-09" db="EMBL/GenBank/DDBJ databases">
        <title>The hologenome of the rock-dwelling lichen Lasallia pustulata.</title>
        <authorList>
            <person name="Greshake Tzovaras B."/>
            <person name="Segers F."/>
            <person name="Bicker A."/>
            <person name="Dal Grande F."/>
            <person name="Otte J."/>
            <person name="Hankeln T."/>
            <person name="Schmitt I."/>
            <person name="Ebersberger I."/>
        </authorList>
    </citation>
    <scope>NUCLEOTIDE SEQUENCE [LARGE SCALE GENOMIC DNA]</scope>
    <source>
        <strain evidence="1">A1-1</strain>
    </source>
</reference>
<gene>
    <name evidence="1" type="ORF">FRX48_03495</name>
</gene>
<evidence type="ECO:0000313" key="2">
    <source>
        <dbReference type="Proteomes" id="UP000324767"/>
    </source>
</evidence>
<organism evidence="1 2">
    <name type="scientific">Lasallia pustulata</name>
    <dbReference type="NCBI Taxonomy" id="136370"/>
    <lineage>
        <taxon>Eukaryota</taxon>
        <taxon>Fungi</taxon>
        <taxon>Dikarya</taxon>
        <taxon>Ascomycota</taxon>
        <taxon>Pezizomycotina</taxon>
        <taxon>Lecanoromycetes</taxon>
        <taxon>OSLEUM clade</taxon>
        <taxon>Umbilicariomycetidae</taxon>
        <taxon>Umbilicariales</taxon>
        <taxon>Umbilicariaceae</taxon>
        <taxon>Lasallia</taxon>
    </lineage>
</organism>
<dbReference type="AlphaFoldDB" id="A0A5M8PSU5"/>
<proteinExistence type="predicted"/>
<sequence>MVFGREPLTWVVKEACKRIEINCHNWKSRSLSKMKEHVKNHIKLDTTGMLAGLTDDGSLITFFASTYSASNFVWVFEFVWEKINIEQSASKSPHAAYYSKTKLHLDWESDHFRRVEDLNSQEAILRMFNLMVISDNYADLEPEDFVREIAKPRQAKGGAKRAAPPDEDVQYCFVGDKPPPKRYALNDAIAGAV</sequence>
<comment type="caution">
    <text evidence="1">The sequence shown here is derived from an EMBL/GenBank/DDBJ whole genome shotgun (WGS) entry which is preliminary data.</text>
</comment>